<keyword evidence="4" id="KW-0472">Membrane</keyword>
<dbReference type="EMBL" id="UINC01013873">
    <property type="protein sequence ID" value="SVA59609.1"/>
    <property type="molecule type" value="Genomic_DNA"/>
</dbReference>
<dbReference type="PANTHER" id="PTHR12815:SF18">
    <property type="entry name" value="SORTING AND ASSEMBLY MACHINERY COMPONENT 50 HOMOLOG"/>
    <property type="match status" value="1"/>
</dbReference>
<name>A0A381X4C7_9ZZZZ</name>
<dbReference type="Gene3D" id="3.10.20.310">
    <property type="entry name" value="membrane protein fhac"/>
    <property type="match status" value="3"/>
</dbReference>
<dbReference type="Gene3D" id="2.40.160.50">
    <property type="entry name" value="membrane protein fhac: a member of the omp85/tpsb transporter family"/>
    <property type="match status" value="1"/>
</dbReference>
<dbReference type="Pfam" id="PF07244">
    <property type="entry name" value="POTRA"/>
    <property type="match status" value="3"/>
</dbReference>
<dbReference type="PANTHER" id="PTHR12815">
    <property type="entry name" value="SORTING AND ASSEMBLY MACHINERY SAMM50 PROTEIN FAMILY MEMBER"/>
    <property type="match status" value="1"/>
</dbReference>
<evidence type="ECO:0000256" key="1">
    <source>
        <dbReference type="ARBA" id="ARBA00004370"/>
    </source>
</evidence>
<comment type="subcellular location">
    <subcellularLocation>
        <location evidence="1">Membrane</location>
    </subcellularLocation>
</comment>
<keyword evidence="3" id="KW-0812">Transmembrane</keyword>
<keyword evidence="2" id="KW-1134">Transmembrane beta strand</keyword>
<feature type="domain" description="POTRA" evidence="5">
    <location>
        <begin position="110"/>
        <end position="185"/>
    </location>
</feature>
<evidence type="ECO:0000256" key="2">
    <source>
        <dbReference type="ARBA" id="ARBA00022452"/>
    </source>
</evidence>
<protein>
    <recommendedName>
        <fullName evidence="5">POTRA domain-containing protein</fullName>
    </recommendedName>
</protein>
<dbReference type="GO" id="GO:0019867">
    <property type="term" value="C:outer membrane"/>
    <property type="evidence" value="ECO:0007669"/>
    <property type="project" value="InterPro"/>
</dbReference>
<dbReference type="Pfam" id="PF01103">
    <property type="entry name" value="Omp85"/>
    <property type="match status" value="1"/>
</dbReference>
<sequence>MKKNFVLFVLIAILSSTLFGEDKTKLVVRLVSINGAHSLNSFDLLRVIRTKPSSVFNKEYFDRRLVKFDAISLKTFCISQGFLSSTVKDSVVIHDESVNIYFNITEGNQVILKQAKVLGNYKIPESQILDILSLKVNNPYNPIALNKNLSELNNEYQRFGKLFNKINVYESVEDSAEVIIEINEGKDIYIKSFSIEGIEGINHYLAERELTFNKGEIYNKDKIDHSQRRVLEAGIFSFAQISPAPISGSDSTTHLTIHMKQFKSHEWQSIGGYYPIEYYEGAEPLPGAGAEIGWRNRSINASTTNLNINLAGYLIPSQDYIYPKITFNINIGNQWFLKRRIPTQIGYFFEKFKPYGQFKDSFIARYGFRIVNQNNLTERSYLLSELKWEKFSETENLEHRTYTLTSYIDRTDHPIISTSGYRLTGMFHMSGGILGGSKSFYKIDLGFNHYSIIVNNYIFAGRYKIGKIFGWDSSNSDDPQFDLFYLGGSSSLRGWDMMRFQIDEDTGNPSGDVFRIISNWEIRFPIFWIVGGELFIDGGMLSDKLNQDELTNYLWNGGFGITIATPLAPFRLDFATPFDGTDTWRIQMGANYIF</sequence>
<dbReference type="InterPro" id="IPR039910">
    <property type="entry name" value="D15-like"/>
</dbReference>
<accession>A0A381X4C7</accession>
<dbReference type="InterPro" id="IPR000184">
    <property type="entry name" value="Bac_surfAg_D15"/>
</dbReference>
<evidence type="ECO:0000313" key="6">
    <source>
        <dbReference type="EMBL" id="SVA59609.1"/>
    </source>
</evidence>
<gene>
    <name evidence="6" type="ORF">METZ01_LOCUS112463</name>
</gene>
<organism evidence="6">
    <name type="scientific">marine metagenome</name>
    <dbReference type="NCBI Taxonomy" id="408172"/>
    <lineage>
        <taxon>unclassified sequences</taxon>
        <taxon>metagenomes</taxon>
        <taxon>ecological metagenomes</taxon>
    </lineage>
</organism>
<evidence type="ECO:0000259" key="5">
    <source>
        <dbReference type="PROSITE" id="PS51779"/>
    </source>
</evidence>
<evidence type="ECO:0000256" key="4">
    <source>
        <dbReference type="ARBA" id="ARBA00023136"/>
    </source>
</evidence>
<proteinExistence type="predicted"/>
<dbReference type="AlphaFoldDB" id="A0A381X4C7"/>
<reference evidence="6" key="1">
    <citation type="submission" date="2018-05" db="EMBL/GenBank/DDBJ databases">
        <authorList>
            <person name="Lanie J.A."/>
            <person name="Ng W.-L."/>
            <person name="Kazmierczak K.M."/>
            <person name="Andrzejewski T.M."/>
            <person name="Davidsen T.M."/>
            <person name="Wayne K.J."/>
            <person name="Tettelin H."/>
            <person name="Glass J.I."/>
            <person name="Rusch D."/>
            <person name="Podicherti R."/>
            <person name="Tsui H.-C.T."/>
            <person name="Winkler M.E."/>
        </authorList>
    </citation>
    <scope>NUCLEOTIDE SEQUENCE</scope>
</reference>
<dbReference type="InterPro" id="IPR034746">
    <property type="entry name" value="POTRA"/>
</dbReference>
<dbReference type="InterPro" id="IPR010827">
    <property type="entry name" value="BamA/TamA_POTRA"/>
</dbReference>
<dbReference type="PROSITE" id="PS51779">
    <property type="entry name" value="POTRA"/>
    <property type="match status" value="1"/>
</dbReference>
<evidence type="ECO:0000256" key="3">
    <source>
        <dbReference type="ARBA" id="ARBA00022692"/>
    </source>
</evidence>